<proteinExistence type="predicted"/>
<organism evidence="1 2">
    <name type="scientific">Desulfomonile tiedjei (strain ATCC 49306 / DSM 6799 / DCB-1)</name>
    <dbReference type="NCBI Taxonomy" id="706587"/>
    <lineage>
        <taxon>Bacteria</taxon>
        <taxon>Pseudomonadati</taxon>
        <taxon>Thermodesulfobacteriota</taxon>
        <taxon>Desulfomonilia</taxon>
        <taxon>Desulfomonilales</taxon>
        <taxon>Desulfomonilaceae</taxon>
        <taxon>Desulfomonile</taxon>
    </lineage>
</organism>
<evidence type="ECO:0000313" key="1">
    <source>
        <dbReference type="EMBL" id="AFM23704.1"/>
    </source>
</evidence>
<dbReference type="HOGENOM" id="CLU_3167309_0_0_7"/>
<keyword evidence="2" id="KW-1185">Reference proteome</keyword>
<evidence type="ECO:0000313" key="2">
    <source>
        <dbReference type="Proteomes" id="UP000006055"/>
    </source>
</evidence>
<accession>I4C2B3</accession>
<dbReference type="AlphaFoldDB" id="I4C2B3"/>
<dbReference type="Proteomes" id="UP000006055">
    <property type="component" value="Chromosome"/>
</dbReference>
<dbReference type="EMBL" id="CP003360">
    <property type="protein sequence ID" value="AFM23704.1"/>
    <property type="molecule type" value="Genomic_DNA"/>
</dbReference>
<protein>
    <submittedName>
        <fullName evidence="1">Uncharacterized protein</fullName>
    </submittedName>
</protein>
<dbReference type="KEGG" id="dti:Desti_0986"/>
<gene>
    <name evidence="1" type="ordered locus">Desti_0986</name>
</gene>
<name>I4C2B3_DESTA</name>
<sequence length="47" mass="5329">MLMAASLFQFVHGTMLHSICGDLMNVDRSTCNHGKQKECHRKPGRLE</sequence>
<dbReference type="STRING" id="706587.Desti_0986"/>
<reference evidence="2" key="1">
    <citation type="submission" date="2012-06" db="EMBL/GenBank/DDBJ databases">
        <title>Complete sequence of chromosome of Desulfomonile tiedjei DSM 6799.</title>
        <authorList>
            <person name="Lucas S."/>
            <person name="Copeland A."/>
            <person name="Lapidus A."/>
            <person name="Glavina del Rio T."/>
            <person name="Dalin E."/>
            <person name="Tice H."/>
            <person name="Bruce D."/>
            <person name="Goodwin L."/>
            <person name="Pitluck S."/>
            <person name="Peters L."/>
            <person name="Ovchinnikova G."/>
            <person name="Zeytun A."/>
            <person name="Lu M."/>
            <person name="Kyrpides N."/>
            <person name="Mavromatis K."/>
            <person name="Ivanova N."/>
            <person name="Brettin T."/>
            <person name="Detter J.C."/>
            <person name="Han C."/>
            <person name="Larimer F."/>
            <person name="Land M."/>
            <person name="Hauser L."/>
            <person name="Markowitz V."/>
            <person name="Cheng J.-F."/>
            <person name="Hugenholtz P."/>
            <person name="Woyke T."/>
            <person name="Wu D."/>
            <person name="Spring S."/>
            <person name="Schroeder M."/>
            <person name="Brambilla E."/>
            <person name="Klenk H.-P."/>
            <person name="Eisen J.A."/>
        </authorList>
    </citation>
    <scope>NUCLEOTIDE SEQUENCE [LARGE SCALE GENOMIC DNA]</scope>
    <source>
        <strain evidence="2">ATCC 49306 / DSM 6799 / DCB-1</strain>
    </source>
</reference>